<accession>A0A6A6WD35</accession>
<dbReference type="PANTHER" id="PTHR10589:SF17">
    <property type="entry name" value="UBIQUITIN CARBOXYL-TERMINAL HYDROLASE"/>
    <property type="match status" value="1"/>
</dbReference>
<evidence type="ECO:0000256" key="3">
    <source>
        <dbReference type="ARBA" id="ARBA00022670"/>
    </source>
</evidence>
<proteinExistence type="inferred from homology"/>
<keyword evidence="3 7" id="KW-0645">Protease</keyword>
<evidence type="ECO:0000313" key="10">
    <source>
        <dbReference type="EMBL" id="KAF2760485.1"/>
    </source>
</evidence>
<feature type="domain" description="UCH catalytic" evidence="9">
    <location>
        <begin position="5"/>
        <end position="232"/>
    </location>
</feature>
<dbReference type="AlphaFoldDB" id="A0A6A6WD35"/>
<reference evidence="10" key="1">
    <citation type="journal article" date="2020" name="Stud. Mycol.">
        <title>101 Dothideomycetes genomes: a test case for predicting lifestyles and emergence of pathogens.</title>
        <authorList>
            <person name="Haridas S."/>
            <person name="Albert R."/>
            <person name="Binder M."/>
            <person name="Bloem J."/>
            <person name="Labutti K."/>
            <person name="Salamov A."/>
            <person name="Andreopoulos B."/>
            <person name="Baker S."/>
            <person name="Barry K."/>
            <person name="Bills G."/>
            <person name="Bluhm B."/>
            <person name="Cannon C."/>
            <person name="Castanera R."/>
            <person name="Culley D."/>
            <person name="Daum C."/>
            <person name="Ezra D."/>
            <person name="Gonzalez J."/>
            <person name="Henrissat B."/>
            <person name="Kuo A."/>
            <person name="Liang C."/>
            <person name="Lipzen A."/>
            <person name="Lutzoni F."/>
            <person name="Magnuson J."/>
            <person name="Mondo S."/>
            <person name="Nolan M."/>
            <person name="Ohm R."/>
            <person name="Pangilinan J."/>
            <person name="Park H.-J."/>
            <person name="Ramirez L."/>
            <person name="Alfaro M."/>
            <person name="Sun H."/>
            <person name="Tritt A."/>
            <person name="Yoshinaga Y."/>
            <person name="Zwiers L.-H."/>
            <person name="Turgeon B."/>
            <person name="Goodwin S."/>
            <person name="Spatafora J."/>
            <person name="Crous P."/>
            <person name="Grigoriev I."/>
        </authorList>
    </citation>
    <scope>NUCLEOTIDE SEQUENCE</scope>
    <source>
        <strain evidence="10">CBS 121739</strain>
    </source>
</reference>
<dbReference type="InterPro" id="IPR038765">
    <property type="entry name" value="Papain-like_cys_pep_sf"/>
</dbReference>
<evidence type="ECO:0000256" key="1">
    <source>
        <dbReference type="ARBA" id="ARBA00000707"/>
    </source>
</evidence>
<organism evidence="10 11">
    <name type="scientific">Pseudovirgaria hyperparasitica</name>
    <dbReference type="NCBI Taxonomy" id="470096"/>
    <lineage>
        <taxon>Eukaryota</taxon>
        <taxon>Fungi</taxon>
        <taxon>Dikarya</taxon>
        <taxon>Ascomycota</taxon>
        <taxon>Pezizomycotina</taxon>
        <taxon>Dothideomycetes</taxon>
        <taxon>Dothideomycetes incertae sedis</taxon>
        <taxon>Acrospermales</taxon>
        <taxon>Acrospermaceae</taxon>
        <taxon>Pseudovirgaria</taxon>
    </lineage>
</organism>
<gene>
    <name evidence="10" type="ORF">EJ05DRAFT_498447</name>
</gene>
<dbReference type="GO" id="GO:0004843">
    <property type="term" value="F:cysteine-type deubiquitinase activity"/>
    <property type="evidence" value="ECO:0007669"/>
    <property type="project" value="UniProtKB-UniRule"/>
</dbReference>
<evidence type="ECO:0000256" key="8">
    <source>
        <dbReference type="RuleBase" id="RU361215"/>
    </source>
</evidence>
<dbReference type="Gene3D" id="3.40.532.10">
    <property type="entry name" value="Peptidase C12, ubiquitin carboxyl-terminal hydrolase"/>
    <property type="match status" value="1"/>
</dbReference>
<dbReference type="RefSeq" id="XP_033602936.1">
    <property type="nucleotide sequence ID" value="XM_033746683.1"/>
</dbReference>
<dbReference type="PRINTS" id="PR00707">
    <property type="entry name" value="UBCTHYDRLASE"/>
</dbReference>
<dbReference type="PANTHER" id="PTHR10589">
    <property type="entry name" value="UBIQUITIN CARBOXYL-TERMINAL HYDROLASE"/>
    <property type="match status" value="1"/>
</dbReference>
<dbReference type="EMBL" id="ML996568">
    <property type="protein sequence ID" value="KAF2760485.1"/>
    <property type="molecule type" value="Genomic_DNA"/>
</dbReference>
<keyword evidence="6 7" id="KW-0788">Thiol protease</keyword>
<dbReference type="SUPFAM" id="SSF54001">
    <property type="entry name" value="Cysteine proteinases"/>
    <property type="match status" value="1"/>
</dbReference>
<name>A0A6A6WD35_9PEZI</name>
<evidence type="ECO:0000256" key="4">
    <source>
        <dbReference type="ARBA" id="ARBA00022786"/>
    </source>
</evidence>
<evidence type="ECO:0000313" key="11">
    <source>
        <dbReference type="Proteomes" id="UP000799437"/>
    </source>
</evidence>
<sequence length="237" mass="26741">MYEKHFIPLESDLQVSNELLRDLGVRTSLRFEDVMTLDNPLLLPTSALALILIFPTSETYECRKSREEASSKEDDISDTGLIWFRQSINNACGLYAILHAMYNSGAKHLMLPESLLANLLGNPLQLTQQQRCKALEQSKELEDVYTKAALQGSSTPPINPQEEVDYHFITFVKDSDGHVFELDGDRKCPLNKNIVTSPNEDMLSEQVRTMIRNFIDQEEGRSDGFSLMALVEQPEGG</sequence>
<feature type="active site" description="Proton donor" evidence="7">
    <location>
        <position position="167"/>
    </location>
</feature>
<evidence type="ECO:0000256" key="2">
    <source>
        <dbReference type="ARBA" id="ARBA00009326"/>
    </source>
</evidence>
<dbReference type="GO" id="GO:0006511">
    <property type="term" value="P:ubiquitin-dependent protein catabolic process"/>
    <property type="evidence" value="ECO:0007669"/>
    <property type="project" value="UniProtKB-UniRule"/>
</dbReference>
<evidence type="ECO:0000259" key="9">
    <source>
        <dbReference type="PROSITE" id="PS52048"/>
    </source>
</evidence>
<dbReference type="GO" id="GO:0005737">
    <property type="term" value="C:cytoplasm"/>
    <property type="evidence" value="ECO:0007669"/>
    <property type="project" value="TreeGrafter"/>
</dbReference>
<dbReference type="InterPro" id="IPR036959">
    <property type="entry name" value="Peptidase_C12_UCH_sf"/>
</dbReference>
<dbReference type="EC" id="3.4.19.12" evidence="8"/>
<keyword evidence="11" id="KW-1185">Reference proteome</keyword>
<feature type="site" description="Transition state stabilizer" evidence="7">
    <location>
        <position position="86"/>
    </location>
</feature>
<keyword evidence="4 7" id="KW-0833">Ubl conjugation pathway</keyword>
<dbReference type="OrthoDB" id="427186at2759"/>
<comment type="similarity">
    <text evidence="2 7 8">Belongs to the peptidase C12 family.</text>
</comment>
<feature type="site" description="Important for enzyme activity" evidence="7">
    <location>
        <position position="183"/>
    </location>
</feature>
<dbReference type="PROSITE" id="PS52048">
    <property type="entry name" value="UCH_DOMAIN"/>
    <property type="match status" value="1"/>
</dbReference>
<evidence type="ECO:0000256" key="5">
    <source>
        <dbReference type="ARBA" id="ARBA00022801"/>
    </source>
</evidence>
<dbReference type="Pfam" id="PF01088">
    <property type="entry name" value="Peptidase_C12"/>
    <property type="match status" value="1"/>
</dbReference>
<evidence type="ECO:0000256" key="7">
    <source>
        <dbReference type="PROSITE-ProRule" id="PRU01393"/>
    </source>
</evidence>
<protein>
    <recommendedName>
        <fullName evidence="8">Ubiquitin carboxyl-terminal hydrolase</fullName>
        <ecNumber evidence="8">3.4.19.12</ecNumber>
    </recommendedName>
</protein>
<keyword evidence="5 7" id="KW-0378">Hydrolase</keyword>
<comment type="catalytic activity">
    <reaction evidence="1 7 8">
        <text>Thiol-dependent hydrolysis of ester, thioester, amide, peptide and isopeptide bonds formed by the C-terminal Gly of ubiquitin (a 76-residue protein attached to proteins as an intracellular targeting signal).</text>
        <dbReference type="EC" id="3.4.19.12"/>
    </reaction>
</comment>
<evidence type="ECO:0000256" key="6">
    <source>
        <dbReference type="ARBA" id="ARBA00022807"/>
    </source>
</evidence>
<feature type="active site" description="Nucleophile" evidence="7">
    <location>
        <position position="92"/>
    </location>
</feature>
<dbReference type="GeneID" id="54487737"/>
<dbReference type="GO" id="GO:0016579">
    <property type="term" value="P:protein deubiquitination"/>
    <property type="evidence" value="ECO:0007669"/>
    <property type="project" value="TreeGrafter"/>
</dbReference>
<dbReference type="InterPro" id="IPR001578">
    <property type="entry name" value="Peptidase_C12_UCH"/>
</dbReference>
<dbReference type="Proteomes" id="UP000799437">
    <property type="component" value="Unassembled WGS sequence"/>
</dbReference>